<dbReference type="EMBL" id="AHEV01000051">
    <property type="protein sequence ID" value="EJR29955.1"/>
    <property type="molecule type" value="Genomic_DNA"/>
</dbReference>
<dbReference type="PROSITE" id="PS51257">
    <property type="entry name" value="PROKAR_LIPOPROTEIN"/>
    <property type="match status" value="1"/>
</dbReference>
<protein>
    <recommendedName>
        <fullName evidence="5">Lipoprotein</fullName>
    </recommendedName>
</protein>
<feature type="compositionally biased region" description="Basic and acidic residues" evidence="1">
    <location>
        <begin position="27"/>
        <end position="46"/>
    </location>
</feature>
<feature type="chain" id="PRO_5044811160" description="Lipoprotein" evidence="2">
    <location>
        <begin position="23"/>
        <end position="192"/>
    </location>
</feature>
<sequence length="192" mass="21498">MKRKLLTALTCSALLMGMAACSSNEKTATETKSSKPNFKKEETKSKEKLAFQDMTTDQYLKNYNKIKDELAGQGIQILPFNLELEESTKTHRFYYTKEEDYGTTTETKWVSVNLRRDGKTIDSMLYNGASDLNTIKAMIKATGLTWSDKLNKIVEGKESNKDSENMVVDGVRISIFGSPTDINVSIDAPPSI</sequence>
<evidence type="ECO:0000256" key="2">
    <source>
        <dbReference type="SAM" id="SignalP"/>
    </source>
</evidence>
<organism evidence="3 4">
    <name type="scientific">Bacillus mycoides</name>
    <dbReference type="NCBI Taxonomy" id="1405"/>
    <lineage>
        <taxon>Bacteria</taxon>
        <taxon>Bacillati</taxon>
        <taxon>Bacillota</taxon>
        <taxon>Bacilli</taxon>
        <taxon>Bacillales</taxon>
        <taxon>Bacillaceae</taxon>
        <taxon>Bacillus</taxon>
        <taxon>Bacillus cereus group</taxon>
    </lineage>
</organism>
<comment type="caution">
    <text evidence="3">The sequence shown here is derived from an EMBL/GenBank/DDBJ whole genome shotgun (WGS) entry which is preliminary data.</text>
</comment>
<proteinExistence type="predicted"/>
<dbReference type="Proteomes" id="UP000006976">
    <property type="component" value="Unassembled WGS sequence"/>
</dbReference>
<reference evidence="3 4" key="1">
    <citation type="submission" date="2012-04" db="EMBL/GenBank/DDBJ databases">
        <title>The Genome Sequence of Bacillus cereus VD078.</title>
        <authorList>
            <consortium name="The Broad Institute Genome Sequencing Platform"/>
            <consortium name="The Broad Institute Genome Sequencing Center for Infectious Disease"/>
            <person name="Feldgarden M."/>
            <person name="Van der Auwera G.A."/>
            <person name="Mahillon J."/>
            <person name="Duprez V."/>
            <person name="Timmery S."/>
            <person name="Mattelet C."/>
            <person name="Dierick K."/>
            <person name="Sun M."/>
            <person name="Yu Z."/>
            <person name="Zhu L."/>
            <person name="Hu X."/>
            <person name="Shank E.B."/>
            <person name="Swiecicka I."/>
            <person name="Hansen B.M."/>
            <person name="Andrup L."/>
            <person name="Young S.K."/>
            <person name="Zeng Q."/>
            <person name="Gargeya S."/>
            <person name="Fitzgerald M."/>
            <person name="Haas B."/>
            <person name="Abouelleil A."/>
            <person name="Alvarado L."/>
            <person name="Arachchi H.M."/>
            <person name="Berlin A."/>
            <person name="Chapman S.B."/>
            <person name="Goldberg J."/>
            <person name="Griggs A."/>
            <person name="Gujja S."/>
            <person name="Hansen M."/>
            <person name="Howarth C."/>
            <person name="Imamovic A."/>
            <person name="Larimer J."/>
            <person name="McCowen C."/>
            <person name="Montmayeur A."/>
            <person name="Murphy C."/>
            <person name="Neiman D."/>
            <person name="Pearson M."/>
            <person name="Priest M."/>
            <person name="Roberts A."/>
            <person name="Saif S."/>
            <person name="Shea T."/>
            <person name="Sisk P."/>
            <person name="Sykes S."/>
            <person name="Wortman J."/>
            <person name="Nusbaum C."/>
            <person name="Birren B."/>
        </authorList>
    </citation>
    <scope>NUCLEOTIDE SEQUENCE [LARGE SCALE GENOMIC DNA]</scope>
    <source>
        <strain evidence="3 4">VD078</strain>
    </source>
</reference>
<dbReference type="AlphaFoldDB" id="A0ABC9QVW6"/>
<feature type="signal peptide" evidence="2">
    <location>
        <begin position="1"/>
        <end position="22"/>
    </location>
</feature>
<keyword evidence="2" id="KW-0732">Signal</keyword>
<feature type="region of interest" description="Disordered" evidence="1">
    <location>
        <begin position="25"/>
        <end position="46"/>
    </location>
</feature>
<evidence type="ECO:0008006" key="5">
    <source>
        <dbReference type="Google" id="ProtNLM"/>
    </source>
</evidence>
<evidence type="ECO:0000313" key="4">
    <source>
        <dbReference type="Proteomes" id="UP000006976"/>
    </source>
</evidence>
<evidence type="ECO:0000256" key="1">
    <source>
        <dbReference type="SAM" id="MobiDB-lite"/>
    </source>
</evidence>
<accession>A0ABC9QVW6</accession>
<name>A0ABC9QVW6_BACMY</name>
<gene>
    <name evidence="3" type="ORF">III_05724</name>
</gene>
<dbReference type="RefSeq" id="WP_002169789.1">
    <property type="nucleotide sequence ID" value="NZ_JH792253.1"/>
</dbReference>
<evidence type="ECO:0000313" key="3">
    <source>
        <dbReference type="EMBL" id="EJR29955.1"/>
    </source>
</evidence>